<dbReference type="InterPro" id="IPR004447">
    <property type="entry name" value="Peptidase_S41A"/>
</dbReference>
<comment type="caution">
    <text evidence="8">The sequence shown here is derived from an EMBL/GenBank/DDBJ whole genome shotgun (WGS) entry which is preliminary data.</text>
</comment>
<dbReference type="SMART" id="SM00245">
    <property type="entry name" value="TSPc"/>
    <property type="match status" value="1"/>
</dbReference>
<dbReference type="SUPFAM" id="SSF52096">
    <property type="entry name" value="ClpP/crotonase"/>
    <property type="match status" value="1"/>
</dbReference>
<dbReference type="Pfam" id="PF03572">
    <property type="entry name" value="Peptidase_S41"/>
    <property type="match status" value="1"/>
</dbReference>
<keyword evidence="2 5" id="KW-0645">Protease</keyword>
<dbReference type="AlphaFoldDB" id="A0A8J6P560"/>
<dbReference type="Gene3D" id="3.30.750.44">
    <property type="match status" value="1"/>
</dbReference>
<dbReference type="EMBL" id="JACNIG010000289">
    <property type="protein sequence ID" value="MBC8433301.1"/>
    <property type="molecule type" value="Genomic_DNA"/>
</dbReference>
<dbReference type="FunFam" id="2.30.42.10:FF:000063">
    <property type="entry name" value="Peptidase, S41 family"/>
    <property type="match status" value="1"/>
</dbReference>
<evidence type="ECO:0000256" key="5">
    <source>
        <dbReference type="RuleBase" id="RU004404"/>
    </source>
</evidence>
<evidence type="ECO:0000259" key="7">
    <source>
        <dbReference type="PROSITE" id="PS50106"/>
    </source>
</evidence>
<name>A0A8J6P560_9BACT</name>
<dbReference type="Gene3D" id="3.90.226.10">
    <property type="entry name" value="2-enoyl-CoA Hydratase, Chain A, domain 1"/>
    <property type="match status" value="1"/>
</dbReference>
<organism evidence="8 9">
    <name type="scientific">Candidatus Desulfatibia vada</name>
    <dbReference type="NCBI Taxonomy" id="2841696"/>
    <lineage>
        <taxon>Bacteria</taxon>
        <taxon>Pseudomonadati</taxon>
        <taxon>Thermodesulfobacteriota</taxon>
        <taxon>Desulfobacteria</taxon>
        <taxon>Desulfobacterales</taxon>
        <taxon>Desulfobacterales incertae sedis</taxon>
        <taxon>Candidatus Desulfatibia</taxon>
    </lineage>
</organism>
<evidence type="ECO:0000313" key="8">
    <source>
        <dbReference type="EMBL" id="MBC8433301.1"/>
    </source>
</evidence>
<dbReference type="GO" id="GO:0007165">
    <property type="term" value="P:signal transduction"/>
    <property type="evidence" value="ECO:0007669"/>
    <property type="project" value="TreeGrafter"/>
</dbReference>
<dbReference type="NCBIfam" id="TIGR00225">
    <property type="entry name" value="prc"/>
    <property type="match status" value="1"/>
</dbReference>
<keyword evidence="3 5" id="KW-0378">Hydrolase</keyword>
<dbReference type="GO" id="GO:0004175">
    <property type="term" value="F:endopeptidase activity"/>
    <property type="evidence" value="ECO:0007669"/>
    <property type="project" value="TreeGrafter"/>
</dbReference>
<dbReference type="PROSITE" id="PS50106">
    <property type="entry name" value="PDZ"/>
    <property type="match status" value="1"/>
</dbReference>
<dbReference type="Pfam" id="PF13180">
    <property type="entry name" value="PDZ_2"/>
    <property type="match status" value="1"/>
</dbReference>
<dbReference type="CDD" id="cd06782">
    <property type="entry name" value="cpPDZ_CPP-like"/>
    <property type="match status" value="1"/>
</dbReference>
<proteinExistence type="inferred from homology"/>
<feature type="region of interest" description="Disordered" evidence="6">
    <location>
        <begin position="386"/>
        <end position="415"/>
    </location>
</feature>
<comment type="similarity">
    <text evidence="1 5">Belongs to the peptidase S41A family.</text>
</comment>
<sequence>MSLKKKQNIRLCLVTTIAITVVIIGSGFYNSLSATAEETYKGLKIFSDVIELVEKNYVDVVDTKELIEKAIQGMVHSLDPHSSLLLPDALKELQVDTQGEFNGIGISITMRDGFVTVISPIEGTPAYKADIRAGDRIIKVDGESITDLRDAVKKIRGPKGTKVAVTIVRKGLKEPLEYKLIRDVIPIESVKSLSLKPGYGYVWVTNFRESTTQDLVKALEELQAGGAPLKGIVMDLRDNPGGLLDQAIEVADLFLEKGKILSIEGRSKRNTRIFNAKPDDPQRSYPMVVLINGGSASASEIVAGALQDQKRALILGTTSFGKGSVQTVETLRDGYGLKLTIARYYTPSGRSIQAKGIEPDVIVKHKRIEDLDLDEDEGLTKEIDLKNHLEAKPKKDKNNRPKSKNKTDSNKDSELDAAKSKFGHLEIERLKSDNQVMRALDILLSYEIFKGLQS</sequence>
<evidence type="ECO:0000256" key="3">
    <source>
        <dbReference type="ARBA" id="ARBA00022801"/>
    </source>
</evidence>
<dbReference type="InterPro" id="IPR036034">
    <property type="entry name" value="PDZ_sf"/>
</dbReference>
<evidence type="ECO:0000256" key="6">
    <source>
        <dbReference type="SAM" id="MobiDB-lite"/>
    </source>
</evidence>
<dbReference type="Pfam" id="PF22694">
    <property type="entry name" value="CtpB_N-like"/>
    <property type="match status" value="1"/>
</dbReference>
<dbReference type="Proteomes" id="UP000605201">
    <property type="component" value="Unassembled WGS sequence"/>
</dbReference>
<dbReference type="CDD" id="cd07560">
    <property type="entry name" value="Peptidase_S41_CPP"/>
    <property type="match status" value="1"/>
</dbReference>
<dbReference type="GO" id="GO:0006508">
    <property type="term" value="P:proteolysis"/>
    <property type="evidence" value="ECO:0007669"/>
    <property type="project" value="UniProtKB-KW"/>
</dbReference>
<dbReference type="PANTHER" id="PTHR32060:SF30">
    <property type="entry name" value="CARBOXY-TERMINAL PROCESSING PROTEASE CTPA"/>
    <property type="match status" value="1"/>
</dbReference>
<dbReference type="PANTHER" id="PTHR32060">
    <property type="entry name" value="TAIL-SPECIFIC PROTEASE"/>
    <property type="match status" value="1"/>
</dbReference>
<evidence type="ECO:0000256" key="4">
    <source>
        <dbReference type="ARBA" id="ARBA00022825"/>
    </source>
</evidence>
<dbReference type="Gene3D" id="2.30.42.10">
    <property type="match status" value="1"/>
</dbReference>
<dbReference type="GO" id="GO:0008236">
    <property type="term" value="F:serine-type peptidase activity"/>
    <property type="evidence" value="ECO:0007669"/>
    <property type="project" value="UniProtKB-KW"/>
</dbReference>
<dbReference type="InterPro" id="IPR001478">
    <property type="entry name" value="PDZ"/>
</dbReference>
<keyword evidence="4 5" id="KW-0720">Serine protease</keyword>
<reference evidence="8 9" key="1">
    <citation type="submission" date="2020-08" db="EMBL/GenBank/DDBJ databases">
        <title>Bridging the membrane lipid divide: bacteria of the FCB group superphylum have the potential to synthesize archaeal ether lipids.</title>
        <authorList>
            <person name="Villanueva L."/>
            <person name="Von Meijenfeldt F.A.B."/>
            <person name="Westbye A.B."/>
            <person name="Yadav S."/>
            <person name="Hopmans E.C."/>
            <person name="Dutilh B.E."/>
            <person name="Sinninghe Damste J.S."/>
        </authorList>
    </citation>
    <scope>NUCLEOTIDE SEQUENCE [LARGE SCALE GENOMIC DNA]</scope>
    <source>
        <strain evidence="8">NIOZ-UU17</strain>
    </source>
</reference>
<accession>A0A8J6P560</accession>
<evidence type="ECO:0000313" key="9">
    <source>
        <dbReference type="Proteomes" id="UP000605201"/>
    </source>
</evidence>
<dbReference type="InterPro" id="IPR029045">
    <property type="entry name" value="ClpP/crotonase-like_dom_sf"/>
</dbReference>
<dbReference type="SMART" id="SM00228">
    <property type="entry name" value="PDZ"/>
    <property type="match status" value="1"/>
</dbReference>
<gene>
    <name evidence="8" type="ORF">H8D96_15430</name>
</gene>
<dbReference type="InterPro" id="IPR005151">
    <property type="entry name" value="Tail-specific_protease"/>
</dbReference>
<dbReference type="InterPro" id="IPR055210">
    <property type="entry name" value="CtpA/B_N"/>
</dbReference>
<dbReference type="GO" id="GO:0030288">
    <property type="term" value="C:outer membrane-bounded periplasmic space"/>
    <property type="evidence" value="ECO:0007669"/>
    <property type="project" value="TreeGrafter"/>
</dbReference>
<evidence type="ECO:0000256" key="2">
    <source>
        <dbReference type="ARBA" id="ARBA00022670"/>
    </source>
</evidence>
<evidence type="ECO:0000256" key="1">
    <source>
        <dbReference type="ARBA" id="ARBA00009179"/>
    </source>
</evidence>
<dbReference type="SUPFAM" id="SSF50156">
    <property type="entry name" value="PDZ domain-like"/>
    <property type="match status" value="1"/>
</dbReference>
<protein>
    <submittedName>
        <fullName evidence="8">S41 family peptidase</fullName>
    </submittedName>
</protein>
<feature type="domain" description="PDZ" evidence="7">
    <location>
        <begin position="90"/>
        <end position="156"/>
    </location>
</feature>